<sequence length="118" mass="14334">MTIYEASERYRIPIEILKEYESWGLCGEVKKVMGSWQYDERDLERLSMIMTLHDIGFTNQEVERYMRLLAEEGDTRKARMEMLNRKRGAALDEIHLRQKQLDRLDYLRYKIQNAEQER</sequence>
<accession>A0A923NNV8</accession>
<dbReference type="SUPFAM" id="SSF46955">
    <property type="entry name" value="Putative DNA-binding domain"/>
    <property type="match status" value="1"/>
</dbReference>
<feature type="domain" description="HTH merR-type" evidence="1">
    <location>
        <begin position="1"/>
        <end position="67"/>
    </location>
</feature>
<dbReference type="RefSeq" id="WP_187303650.1">
    <property type="nucleotide sequence ID" value="NZ_CBCTON010000054.1"/>
</dbReference>
<comment type="caution">
    <text evidence="2">The sequence shown here is derived from an EMBL/GenBank/DDBJ whole genome shotgun (WGS) entry which is preliminary data.</text>
</comment>
<protein>
    <submittedName>
        <fullName evidence="2">MerR family transcriptional regulator</fullName>
    </submittedName>
</protein>
<dbReference type="Gene3D" id="1.10.1660.10">
    <property type="match status" value="1"/>
</dbReference>
<keyword evidence="3" id="KW-1185">Reference proteome</keyword>
<dbReference type="InterPro" id="IPR009061">
    <property type="entry name" value="DNA-bd_dom_put_sf"/>
</dbReference>
<gene>
    <name evidence="2" type="ORF">H9L42_12050</name>
</gene>
<organism evidence="2 3">
    <name type="scientific">Zhenpiania hominis</name>
    <dbReference type="NCBI Taxonomy" id="2763644"/>
    <lineage>
        <taxon>Bacteria</taxon>
        <taxon>Bacillati</taxon>
        <taxon>Bacillota</taxon>
        <taxon>Clostridia</taxon>
        <taxon>Peptostreptococcales</taxon>
        <taxon>Anaerovoracaceae</taxon>
        <taxon>Zhenpiania</taxon>
    </lineage>
</organism>
<evidence type="ECO:0000313" key="3">
    <source>
        <dbReference type="Proteomes" id="UP000602647"/>
    </source>
</evidence>
<dbReference type="EMBL" id="JACRYT010000015">
    <property type="protein sequence ID" value="MBC6680552.1"/>
    <property type="molecule type" value="Genomic_DNA"/>
</dbReference>
<dbReference type="GO" id="GO:0006355">
    <property type="term" value="P:regulation of DNA-templated transcription"/>
    <property type="evidence" value="ECO:0007669"/>
    <property type="project" value="InterPro"/>
</dbReference>
<dbReference type="Proteomes" id="UP000602647">
    <property type="component" value="Unassembled WGS sequence"/>
</dbReference>
<reference evidence="2" key="1">
    <citation type="submission" date="2020-08" db="EMBL/GenBank/DDBJ databases">
        <title>Genome public.</title>
        <authorList>
            <person name="Liu C."/>
            <person name="Sun Q."/>
        </authorList>
    </citation>
    <scope>NUCLEOTIDE SEQUENCE</scope>
    <source>
        <strain evidence="2">BX12</strain>
    </source>
</reference>
<name>A0A923NNV8_9FIRM</name>
<proteinExistence type="predicted"/>
<evidence type="ECO:0000313" key="2">
    <source>
        <dbReference type="EMBL" id="MBC6680552.1"/>
    </source>
</evidence>
<dbReference type="Pfam" id="PF13411">
    <property type="entry name" value="MerR_1"/>
    <property type="match status" value="1"/>
</dbReference>
<evidence type="ECO:0000259" key="1">
    <source>
        <dbReference type="Pfam" id="PF13411"/>
    </source>
</evidence>
<dbReference type="AlphaFoldDB" id="A0A923NNV8"/>
<dbReference type="InterPro" id="IPR000551">
    <property type="entry name" value="MerR-type_HTH_dom"/>
</dbReference>
<dbReference type="GO" id="GO:0003677">
    <property type="term" value="F:DNA binding"/>
    <property type="evidence" value="ECO:0007669"/>
    <property type="project" value="InterPro"/>
</dbReference>